<keyword evidence="5" id="KW-0804">Transcription</keyword>
<keyword evidence="1" id="KW-0479">Metal-binding</keyword>
<gene>
    <name evidence="9" type="ORF">BO70DRAFT_388000</name>
</gene>
<keyword evidence="3" id="KW-0805">Transcription regulation</keyword>
<proteinExistence type="predicted"/>
<protein>
    <recommendedName>
        <fullName evidence="8">Zn(2)-C6 fungal-type domain-containing protein</fullName>
    </recommendedName>
</protein>
<dbReference type="RefSeq" id="XP_025398503.1">
    <property type="nucleotide sequence ID" value="XM_025545945.1"/>
</dbReference>
<dbReference type="InterPro" id="IPR007219">
    <property type="entry name" value="XnlR_reg_dom"/>
</dbReference>
<evidence type="ECO:0000256" key="1">
    <source>
        <dbReference type="ARBA" id="ARBA00022723"/>
    </source>
</evidence>
<dbReference type="GO" id="GO:0006351">
    <property type="term" value="P:DNA-templated transcription"/>
    <property type="evidence" value="ECO:0007669"/>
    <property type="project" value="InterPro"/>
</dbReference>
<dbReference type="Pfam" id="PF04082">
    <property type="entry name" value="Fungal_trans"/>
    <property type="match status" value="1"/>
</dbReference>
<dbReference type="GO" id="GO:0005634">
    <property type="term" value="C:nucleus"/>
    <property type="evidence" value="ECO:0007669"/>
    <property type="project" value="TreeGrafter"/>
</dbReference>
<evidence type="ECO:0000256" key="6">
    <source>
        <dbReference type="ARBA" id="ARBA00023242"/>
    </source>
</evidence>
<evidence type="ECO:0000313" key="9">
    <source>
        <dbReference type="EMBL" id="PWY79283.1"/>
    </source>
</evidence>
<keyword evidence="2" id="KW-0862">Zinc</keyword>
<dbReference type="Gene3D" id="4.10.240.10">
    <property type="entry name" value="Zn(2)-C6 fungal-type DNA-binding domain"/>
    <property type="match status" value="1"/>
</dbReference>
<dbReference type="PANTHER" id="PTHR31944:SF129">
    <property type="entry name" value="ASPYRIDONES CLUSTER REGULATOR APDR-RELATED"/>
    <property type="match status" value="1"/>
</dbReference>
<dbReference type="OrthoDB" id="4337792at2759"/>
<dbReference type="PROSITE" id="PS00463">
    <property type="entry name" value="ZN2_CY6_FUNGAL_1"/>
    <property type="match status" value="1"/>
</dbReference>
<evidence type="ECO:0000256" key="3">
    <source>
        <dbReference type="ARBA" id="ARBA00023015"/>
    </source>
</evidence>
<dbReference type="SUPFAM" id="SSF57701">
    <property type="entry name" value="Zn2/Cys6 DNA-binding domain"/>
    <property type="match status" value="1"/>
</dbReference>
<feature type="region of interest" description="Disordered" evidence="7">
    <location>
        <begin position="167"/>
        <end position="189"/>
    </location>
</feature>
<feature type="region of interest" description="Disordered" evidence="7">
    <location>
        <begin position="120"/>
        <end position="141"/>
    </location>
</feature>
<dbReference type="CDD" id="cd12148">
    <property type="entry name" value="fungal_TF_MHR"/>
    <property type="match status" value="1"/>
</dbReference>
<dbReference type="GO" id="GO:0000978">
    <property type="term" value="F:RNA polymerase II cis-regulatory region sequence-specific DNA binding"/>
    <property type="evidence" value="ECO:0007669"/>
    <property type="project" value="TreeGrafter"/>
</dbReference>
<dbReference type="CDD" id="cd00067">
    <property type="entry name" value="GAL4"/>
    <property type="match status" value="1"/>
</dbReference>
<dbReference type="GO" id="GO:0008270">
    <property type="term" value="F:zinc ion binding"/>
    <property type="evidence" value="ECO:0007669"/>
    <property type="project" value="InterPro"/>
</dbReference>
<feature type="compositionally biased region" description="Low complexity" evidence="7">
    <location>
        <begin position="124"/>
        <end position="135"/>
    </location>
</feature>
<dbReference type="AlphaFoldDB" id="A0A317VYD1"/>
<dbReference type="GeneID" id="37068182"/>
<dbReference type="Proteomes" id="UP000247233">
    <property type="component" value="Unassembled WGS sequence"/>
</dbReference>
<accession>A0A317VYD1</accession>
<dbReference type="SMART" id="SM00066">
    <property type="entry name" value="GAL4"/>
    <property type="match status" value="1"/>
</dbReference>
<feature type="domain" description="Zn(2)-C6 fungal-type" evidence="8">
    <location>
        <begin position="19"/>
        <end position="50"/>
    </location>
</feature>
<dbReference type="InterPro" id="IPR036864">
    <property type="entry name" value="Zn2-C6_fun-type_DNA-bd_sf"/>
</dbReference>
<dbReference type="VEuPathDB" id="FungiDB:BO70DRAFT_388000"/>
<dbReference type="PANTHER" id="PTHR31944">
    <property type="entry name" value="HEME-RESPONSIVE ZINC FINGER TRANSCRIPTION FACTOR HAP1"/>
    <property type="match status" value="1"/>
</dbReference>
<dbReference type="GO" id="GO:0001228">
    <property type="term" value="F:DNA-binding transcription activator activity, RNA polymerase II-specific"/>
    <property type="evidence" value="ECO:0007669"/>
    <property type="project" value="TreeGrafter"/>
</dbReference>
<comment type="caution">
    <text evidence="9">The sequence shown here is derived from an EMBL/GenBank/DDBJ whole genome shotgun (WGS) entry which is preliminary data.</text>
</comment>
<sequence length="752" mass="83166">MPDPPPRKRQRQQRRPAKSCLQCRQRKIRCDRTVPCGPCTRARSPLPCSYQHRLSLSPSPSPNPIAAPPLLPCVRRWRWRWGMRTGTGTGTGVLDREGGMAQLGAVVRDLQRRLQRVEARLSRSGTGLESESQSGSGSGLELERALREVCDKVERLERRLVVVVDSSRDSAGGGHGDGDGDGDGEMSMSVAATPPRLHASARKMKLFGPTHYGYTMDKLQLVGSLETKGPLALCPEARAELASQIREVRDLRRSVKMDQTPRLNDPVSDLRRTIPARPVCDELVECYLRTFEGIYRIVHLPSFRKEYRHFWDDNDGSLQVSATPFLIKLVLILAIGTTFHPQRGKAGAHSDPQLFQTWIYAAQWWLTGPSEKASFNLDGLQIFCLLLLARQLGPPGPSPWLSAGALLQLATAMGLHRDSALFPSLSPFLAEMRTRLWATVLELTLQPPAPIIINNNPHPIPSHTDTSLQLLLHQSFSLRAETIQLIHSPQRIPYQKALALATALRNACHSITAFFAGTNTSSIPTTSPDSLPHPGPFHHKYLLTTLNRYILHLHLPFARAAPANPQFHFSRRLCLDAALGIAATVADNKDDFTTLTTTARGPLRGPLNLDIICTLAFELLTQIEESSFPFPIPTSSFYPYSHPSTRLPILHVLQSLRDQSLYVLRLGTPALKRYVIVEALVGEICALEGEDYSDGQRHVGNGISGNGTLVQTRVYEIVRGCLGVWMGEMDLGFGLDFGLGGLVDWEGFWGVG</sequence>
<reference evidence="9 10" key="1">
    <citation type="submission" date="2016-12" db="EMBL/GenBank/DDBJ databases">
        <title>The genomes of Aspergillus section Nigri reveals drivers in fungal speciation.</title>
        <authorList>
            <consortium name="DOE Joint Genome Institute"/>
            <person name="Vesth T.C."/>
            <person name="Nybo J."/>
            <person name="Theobald S."/>
            <person name="Brandl J."/>
            <person name="Frisvad J.C."/>
            <person name="Nielsen K.F."/>
            <person name="Lyhne E.K."/>
            <person name="Kogle M.E."/>
            <person name="Kuo A."/>
            <person name="Riley R."/>
            <person name="Clum A."/>
            <person name="Nolan M."/>
            <person name="Lipzen A."/>
            <person name="Salamov A."/>
            <person name="Henrissat B."/>
            <person name="Wiebenga A."/>
            <person name="De Vries R.P."/>
            <person name="Grigoriev I.V."/>
            <person name="Mortensen U.H."/>
            <person name="Andersen M.R."/>
            <person name="Baker S.E."/>
        </authorList>
    </citation>
    <scope>NUCLEOTIDE SEQUENCE [LARGE SCALE GENOMIC DNA]</scope>
    <source>
        <strain evidence="9 10">CBS 117.55</strain>
    </source>
</reference>
<evidence type="ECO:0000256" key="7">
    <source>
        <dbReference type="SAM" id="MobiDB-lite"/>
    </source>
</evidence>
<dbReference type="InterPro" id="IPR001138">
    <property type="entry name" value="Zn2Cys6_DnaBD"/>
</dbReference>
<dbReference type="PROSITE" id="PS50048">
    <property type="entry name" value="ZN2_CY6_FUNGAL_2"/>
    <property type="match status" value="1"/>
</dbReference>
<organism evidence="9 10">
    <name type="scientific">Aspergillus heteromorphus CBS 117.55</name>
    <dbReference type="NCBI Taxonomy" id="1448321"/>
    <lineage>
        <taxon>Eukaryota</taxon>
        <taxon>Fungi</taxon>
        <taxon>Dikarya</taxon>
        <taxon>Ascomycota</taxon>
        <taxon>Pezizomycotina</taxon>
        <taxon>Eurotiomycetes</taxon>
        <taxon>Eurotiomycetidae</taxon>
        <taxon>Eurotiales</taxon>
        <taxon>Aspergillaceae</taxon>
        <taxon>Aspergillus</taxon>
        <taxon>Aspergillus subgen. Circumdati</taxon>
    </lineage>
</organism>
<evidence type="ECO:0000313" key="10">
    <source>
        <dbReference type="Proteomes" id="UP000247233"/>
    </source>
</evidence>
<dbReference type="EMBL" id="MSFL01000016">
    <property type="protein sequence ID" value="PWY79283.1"/>
    <property type="molecule type" value="Genomic_DNA"/>
</dbReference>
<dbReference type="Pfam" id="PF00172">
    <property type="entry name" value="Zn_clus"/>
    <property type="match status" value="1"/>
</dbReference>
<keyword evidence="10" id="KW-1185">Reference proteome</keyword>
<evidence type="ECO:0000256" key="5">
    <source>
        <dbReference type="ARBA" id="ARBA00023163"/>
    </source>
</evidence>
<keyword evidence="6" id="KW-0539">Nucleus</keyword>
<evidence type="ECO:0000256" key="4">
    <source>
        <dbReference type="ARBA" id="ARBA00023125"/>
    </source>
</evidence>
<dbReference type="InterPro" id="IPR051430">
    <property type="entry name" value="Fungal_TF_Env_Response"/>
</dbReference>
<evidence type="ECO:0000256" key="2">
    <source>
        <dbReference type="ARBA" id="ARBA00022833"/>
    </source>
</evidence>
<keyword evidence="4" id="KW-0238">DNA-binding</keyword>
<evidence type="ECO:0000259" key="8">
    <source>
        <dbReference type="PROSITE" id="PS50048"/>
    </source>
</evidence>
<name>A0A317VYD1_9EURO</name>